<reference evidence="6" key="2">
    <citation type="submission" date="2023-05" db="EMBL/GenBank/DDBJ databases">
        <authorList>
            <consortium name="Lawrence Berkeley National Laboratory"/>
            <person name="Steindorff A."/>
            <person name="Hensen N."/>
            <person name="Bonometti L."/>
            <person name="Westerberg I."/>
            <person name="Brannstrom I.O."/>
            <person name="Guillou S."/>
            <person name="Cros-Aarteil S."/>
            <person name="Calhoun S."/>
            <person name="Haridas S."/>
            <person name="Kuo A."/>
            <person name="Mondo S."/>
            <person name="Pangilinan J."/>
            <person name="Riley R."/>
            <person name="Labutti K."/>
            <person name="Andreopoulos B."/>
            <person name="Lipzen A."/>
            <person name="Chen C."/>
            <person name="Yanf M."/>
            <person name="Daum C."/>
            <person name="Ng V."/>
            <person name="Clum A."/>
            <person name="Ohm R."/>
            <person name="Martin F."/>
            <person name="Silar P."/>
            <person name="Natvig D."/>
            <person name="Lalanne C."/>
            <person name="Gautier V."/>
            <person name="Ament-Velasquez S.L."/>
            <person name="Kruys A."/>
            <person name="Hutchinson M.I."/>
            <person name="Powell A.J."/>
            <person name="Barry K."/>
            <person name="Miller A.N."/>
            <person name="Grigoriev I.V."/>
            <person name="Debuchy R."/>
            <person name="Gladieux P."/>
            <person name="Thoren M.H."/>
            <person name="Johannesson H."/>
        </authorList>
    </citation>
    <scope>NUCLEOTIDE SEQUENCE</scope>
    <source>
        <strain evidence="6">CBS 990.96</strain>
    </source>
</reference>
<evidence type="ECO:0000313" key="6">
    <source>
        <dbReference type="EMBL" id="KAK4224506.1"/>
    </source>
</evidence>
<comment type="caution">
    <text evidence="6">The sequence shown here is derived from an EMBL/GenBank/DDBJ whole genome shotgun (WGS) entry which is preliminary data.</text>
</comment>
<organism evidence="6 7">
    <name type="scientific">Podospora fimiseda</name>
    <dbReference type="NCBI Taxonomy" id="252190"/>
    <lineage>
        <taxon>Eukaryota</taxon>
        <taxon>Fungi</taxon>
        <taxon>Dikarya</taxon>
        <taxon>Ascomycota</taxon>
        <taxon>Pezizomycotina</taxon>
        <taxon>Sordariomycetes</taxon>
        <taxon>Sordariomycetidae</taxon>
        <taxon>Sordariales</taxon>
        <taxon>Podosporaceae</taxon>
        <taxon>Podospora</taxon>
    </lineage>
</organism>
<reference evidence="6" key="1">
    <citation type="journal article" date="2023" name="Mol. Phylogenet. Evol.">
        <title>Genome-scale phylogeny and comparative genomics of the fungal order Sordariales.</title>
        <authorList>
            <person name="Hensen N."/>
            <person name="Bonometti L."/>
            <person name="Westerberg I."/>
            <person name="Brannstrom I.O."/>
            <person name="Guillou S."/>
            <person name="Cros-Aarteil S."/>
            <person name="Calhoun S."/>
            <person name="Haridas S."/>
            <person name="Kuo A."/>
            <person name="Mondo S."/>
            <person name="Pangilinan J."/>
            <person name="Riley R."/>
            <person name="LaButti K."/>
            <person name="Andreopoulos B."/>
            <person name="Lipzen A."/>
            <person name="Chen C."/>
            <person name="Yan M."/>
            <person name="Daum C."/>
            <person name="Ng V."/>
            <person name="Clum A."/>
            <person name="Steindorff A."/>
            <person name="Ohm R.A."/>
            <person name="Martin F."/>
            <person name="Silar P."/>
            <person name="Natvig D.O."/>
            <person name="Lalanne C."/>
            <person name="Gautier V."/>
            <person name="Ament-Velasquez S.L."/>
            <person name="Kruys A."/>
            <person name="Hutchinson M.I."/>
            <person name="Powell A.J."/>
            <person name="Barry K."/>
            <person name="Miller A.N."/>
            <person name="Grigoriev I.V."/>
            <person name="Debuchy R."/>
            <person name="Gladieux P."/>
            <person name="Hiltunen Thoren M."/>
            <person name="Johannesson H."/>
        </authorList>
    </citation>
    <scope>NUCLEOTIDE SEQUENCE</scope>
    <source>
        <strain evidence="6">CBS 990.96</strain>
    </source>
</reference>
<dbReference type="Gene3D" id="4.10.240.10">
    <property type="entry name" value="Zn(2)-C6 fungal-type DNA-binding domain"/>
    <property type="match status" value="1"/>
</dbReference>
<dbReference type="PANTHER" id="PTHR47424">
    <property type="entry name" value="REGULATORY PROTEIN GAL4"/>
    <property type="match status" value="1"/>
</dbReference>
<dbReference type="GO" id="GO:0003677">
    <property type="term" value="F:DNA binding"/>
    <property type="evidence" value="ECO:0007669"/>
    <property type="project" value="UniProtKB-KW"/>
</dbReference>
<feature type="compositionally biased region" description="Low complexity" evidence="5">
    <location>
        <begin position="189"/>
        <end position="223"/>
    </location>
</feature>
<dbReference type="InterPro" id="IPR001138">
    <property type="entry name" value="Zn2Cys6_DnaBD"/>
</dbReference>
<sequence length="821" mass="89485">MAPPTAFKPIQPAPAKRERSGDGPGGTRSMSGSVLSDIITDRPTKRLKAVTQACHTCRKFKARVSDTEPLICTQKTDCCDGARPRCGGCAAKGKPCGYEGEEGQSRQAAMKSRLEALEKLMGALQSKSPEEAEELLQRIRSADDILSLSSISAESPSAGAPSVVSRASSASQRSGTPLKLERPSPTRLSSNVSESSDPSSASSASSGSTTLVTPTSSLSSPLRTPNDASPYLIGFLLPSAQSTWAGVQSFYSSSGKLFQVFSEAQVREHHKNVYGLDGKPNKSQKVSICCLCIVAAIGVQYNPGDFEKGADEALYEVAHHLFGAVVEASPLEAIKVCTLLAMYNVMNKATAALAFVETGLSMSKRQSLNTGVCHPSHLSDEEWKDFRQTWRTLIFFSSWLSSTLGYISGNGDSTSAFEKLVPLADPDYDNYNEVAEMVQAEMTKIALLKAGILKTHLANKELTVYGMNGIIKELQEWHQRLPPEMQLAKIGQFDIAPGIRWSIYHIHLLYLGAYMLVYRRIAAQCVREYREGEKFVLTNDDSTLLSLVDQGVTAARDSARILGLLHADRGIFRRCWLVIFQAHTSCVVILHSVAQKQLHNFPASSWTEEMNQARNCVEVLGFCAEQDPVARRFFIKLSGIYEALVETGSSKKTNHQRIEEWVPLPPGLSRDQAAAVKAMSESRPSSPKAVADYLLTIPPDADPELTKRSITLLQALCKPWGEGEIAVEHAELAVCDQMGGGKASSANAGFVCQVPSKKDGVDQLSTRTLPKLDWEIENHNPFRWDTTGLPAQNMEEAWFLGSEAPNGWSPAVDIEEAEGDY</sequence>
<evidence type="ECO:0008006" key="8">
    <source>
        <dbReference type="Google" id="ProtNLM"/>
    </source>
</evidence>
<keyword evidence="3" id="KW-0804">Transcription</keyword>
<evidence type="ECO:0000256" key="5">
    <source>
        <dbReference type="SAM" id="MobiDB-lite"/>
    </source>
</evidence>
<feature type="compositionally biased region" description="Low complexity" evidence="5">
    <location>
        <begin position="152"/>
        <end position="175"/>
    </location>
</feature>
<dbReference type="GO" id="GO:0000981">
    <property type="term" value="F:DNA-binding transcription factor activity, RNA polymerase II-specific"/>
    <property type="evidence" value="ECO:0007669"/>
    <property type="project" value="InterPro"/>
</dbReference>
<dbReference type="InterPro" id="IPR051127">
    <property type="entry name" value="Fungal_SecMet_Regulators"/>
</dbReference>
<name>A0AAN7GQC4_9PEZI</name>
<accession>A0AAN7GQC4</accession>
<feature type="region of interest" description="Disordered" evidence="5">
    <location>
        <begin position="152"/>
        <end position="223"/>
    </location>
</feature>
<keyword evidence="7" id="KW-1185">Reference proteome</keyword>
<dbReference type="InterPro" id="IPR036864">
    <property type="entry name" value="Zn2-C6_fun-type_DNA-bd_sf"/>
</dbReference>
<dbReference type="PANTHER" id="PTHR47424:SF3">
    <property type="entry name" value="REGULATORY PROTEIN GAL4"/>
    <property type="match status" value="1"/>
</dbReference>
<evidence type="ECO:0000313" key="7">
    <source>
        <dbReference type="Proteomes" id="UP001301958"/>
    </source>
</evidence>
<gene>
    <name evidence="6" type="ORF">QBC38DRAFT_423353</name>
</gene>
<evidence type="ECO:0000256" key="1">
    <source>
        <dbReference type="ARBA" id="ARBA00023015"/>
    </source>
</evidence>
<keyword evidence="1" id="KW-0805">Transcription regulation</keyword>
<evidence type="ECO:0000256" key="3">
    <source>
        <dbReference type="ARBA" id="ARBA00023163"/>
    </source>
</evidence>
<dbReference type="CDD" id="cd12148">
    <property type="entry name" value="fungal_TF_MHR"/>
    <property type="match status" value="1"/>
</dbReference>
<protein>
    <recommendedName>
        <fullName evidence="8">Zn(2)-C6 fungal-type domain-containing protein</fullName>
    </recommendedName>
</protein>
<keyword evidence="4" id="KW-0539">Nucleus</keyword>
<proteinExistence type="predicted"/>
<keyword evidence="2" id="KW-0238">DNA-binding</keyword>
<feature type="region of interest" description="Disordered" evidence="5">
    <location>
        <begin position="1"/>
        <end position="40"/>
    </location>
</feature>
<dbReference type="AlphaFoldDB" id="A0AAN7GQC4"/>
<evidence type="ECO:0000256" key="2">
    <source>
        <dbReference type="ARBA" id="ARBA00023125"/>
    </source>
</evidence>
<evidence type="ECO:0000256" key="4">
    <source>
        <dbReference type="ARBA" id="ARBA00023242"/>
    </source>
</evidence>
<dbReference type="GO" id="GO:0008270">
    <property type="term" value="F:zinc ion binding"/>
    <property type="evidence" value="ECO:0007669"/>
    <property type="project" value="InterPro"/>
</dbReference>
<dbReference type="Proteomes" id="UP001301958">
    <property type="component" value="Unassembled WGS sequence"/>
</dbReference>
<dbReference type="EMBL" id="MU865390">
    <property type="protein sequence ID" value="KAK4224506.1"/>
    <property type="molecule type" value="Genomic_DNA"/>
</dbReference>
<dbReference type="CDD" id="cd00067">
    <property type="entry name" value="GAL4"/>
    <property type="match status" value="1"/>
</dbReference>